<evidence type="ECO:0000313" key="1">
    <source>
        <dbReference type="EMBL" id="KAG5630493.1"/>
    </source>
</evidence>
<sequence length="94" mass="10817">MTIFDGGFNLHGICWRHEKKEQITHACGCGIHGKLNFSDIEMLILRTSFNFGKGKQVVNSPKEEKSLGHEWSVRKRDKQLAGIIRYRLMEGDEN</sequence>
<organism evidence="1 2">
    <name type="scientific">Solanum commersonii</name>
    <name type="common">Commerson's wild potato</name>
    <name type="synonym">Commerson's nightshade</name>
    <dbReference type="NCBI Taxonomy" id="4109"/>
    <lineage>
        <taxon>Eukaryota</taxon>
        <taxon>Viridiplantae</taxon>
        <taxon>Streptophyta</taxon>
        <taxon>Embryophyta</taxon>
        <taxon>Tracheophyta</taxon>
        <taxon>Spermatophyta</taxon>
        <taxon>Magnoliopsida</taxon>
        <taxon>eudicotyledons</taxon>
        <taxon>Gunneridae</taxon>
        <taxon>Pentapetalae</taxon>
        <taxon>asterids</taxon>
        <taxon>lamiids</taxon>
        <taxon>Solanales</taxon>
        <taxon>Solanaceae</taxon>
        <taxon>Solanoideae</taxon>
        <taxon>Solaneae</taxon>
        <taxon>Solanum</taxon>
    </lineage>
</organism>
<protein>
    <submittedName>
        <fullName evidence="1">Uncharacterized protein</fullName>
    </submittedName>
</protein>
<proteinExistence type="predicted"/>
<dbReference type="Proteomes" id="UP000824120">
    <property type="component" value="Chromosome 1"/>
</dbReference>
<dbReference type="EMBL" id="JACXVP010000001">
    <property type="protein sequence ID" value="KAG5630493.1"/>
    <property type="molecule type" value="Genomic_DNA"/>
</dbReference>
<name>A0A9J6B126_SOLCO</name>
<gene>
    <name evidence="1" type="ORF">H5410_002210</name>
</gene>
<accession>A0A9J6B126</accession>
<comment type="caution">
    <text evidence="1">The sequence shown here is derived from an EMBL/GenBank/DDBJ whole genome shotgun (WGS) entry which is preliminary data.</text>
</comment>
<reference evidence="1 2" key="1">
    <citation type="submission" date="2020-09" db="EMBL/GenBank/DDBJ databases">
        <title>De no assembly of potato wild relative species, Solanum commersonii.</title>
        <authorList>
            <person name="Cho K."/>
        </authorList>
    </citation>
    <scope>NUCLEOTIDE SEQUENCE [LARGE SCALE GENOMIC DNA]</scope>
    <source>
        <strain evidence="1">LZ3.2</strain>
        <tissue evidence="1">Leaf</tissue>
    </source>
</reference>
<keyword evidence="2" id="KW-1185">Reference proteome</keyword>
<evidence type="ECO:0000313" key="2">
    <source>
        <dbReference type="Proteomes" id="UP000824120"/>
    </source>
</evidence>
<dbReference type="AlphaFoldDB" id="A0A9J6B126"/>